<dbReference type="EMBL" id="FUEG01000003">
    <property type="protein sequence ID" value="SJL01454.1"/>
    <property type="molecule type" value="Genomic_DNA"/>
</dbReference>
<proteinExistence type="predicted"/>
<gene>
    <name evidence="2" type="ORF">ARMOST_04776</name>
</gene>
<feature type="region of interest" description="Disordered" evidence="1">
    <location>
        <begin position="44"/>
        <end position="66"/>
    </location>
</feature>
<evidence type="ECO:0000256" key="1">
    <source>
        <dbReference type="SAM" id="MobiDB-lite"/>
    </source>
</evidence>
<accession>A0A284QYB5</accession>
<dbReference type="AlphaFoldDB" id="A0A284QYB5"/>
<feature type="compositionally biased region" description="Basic and acidic residues" evidence="1">
    <location>
        <begin position="53"/>
        <end position="66"/>
    </location>
</feature>
<protein>
    <submittedName>
        <fullName evidence="2">Uncharacterized protein</fullName>
    </submittedName>
</protein>
<dbReference type="OrthoDB" id="2989190at2759"/>
<evidence type="ECO:0000313" key="3">
    <source>
        <dbReference type="Proteomes" id="UP000219338"/>
    </source>
</evidence>
<evidence type="ECO:0000313" key="2">
    <source>
        <dbReference type="EMBL" id="SJL01454.1"/>
    </source>
</evidence>
<name>A0A284QYB5_ARMOS</name>
<keyword evidence="3" id="KW-1185">Reference proteome</keyword>
<reference evidence="3" key="1">
    <citation type="journal article" date="2017" name="Nat. Ecol. Evol.">
        <title>Genome expansion and lineage-specific genetic innovations in the forest pathogenic fungi Armillaria.</title>
        <authorList>
            <person name="Sipos G."/>
            <person name="Prasanna A.N."/>
            <person name="Walter M.C."/>
            <person name="O'Connor E."/>
            <person name="Balint B."/>
            <person name="Krizsan K."/>
            <person name="Kiss B."/>
            <person name="Hess J."/>
            <person name="Varga T."/>
            <person name="Slot J."/>
            <person name="Riley R."/>
            <person name="Boka B."/>
            <person name="Rigling D."/>
            <person name="Barry K."/>
            <person name="Lee J."/>
            <person name="Mihaltcheva S."/>
            <person name="LaButti K."/>
            <person name="Lipzen A."/>
            <person name="Waldron R."/>
            <person name="Moloney N.M."/>
            <person name="Sperisen C."/>
            <person name="Kredics L."/>
            <person name="Vagvoelgyi C."/>
            <person name="Patrignani A."/>
            <person name="Fitzpatrick D."/>
            <person name="Nagy I."/>
            <person name="Doyle S."/>
            <person name="Anderson J.B."/>
            <person name="Grigoriev I.V."/>
            <person name="Gueldener U."/>
            <person name="Muensterkoetter M."/>
            <person name="Nagy L.G."/>
        </authorList>
    </citation>
    <scope>NUCLEOTIDE SEQUENCE [LARGE SCALE GENOMIC DNA]</scope>
    <source>
        <strain evidence="3">C18/9</strain>
    </source>
</reference>
<sequence>MASPLRSSNSGSGTSVKLIPLGEKEVDSEVTDITAVHLQDLQRQGSLTTSQSHPDEDYRIDPINRRPVDTPTTTVVSLAHYDYQILFTPIQKEIQDLRGELESLTTTLIGWQVAAKVEEALYEYICQIVLPLDQQARMKSPSAALFFYSINRCERRRRRGLDVFPSDATNFHIWNTHLKTHWEGIVKAVKAGKGYWGTLRHPSAHPATGAGDYDTFVTWLQLPPAQQALLTRARTDMLSFMSE</sequence>
<organism evidence="2 3">
    <name type="scientific">Armillaria ostoyae</name>
    <name type="common">Armillaria root rot fungus</name>
    <dbReference type="NCBI Taxonomy" id="47428"/>
    <lineage>
        <taxon>Eukaryota</taxon>
        <taxon>Fungi</taxon>
        <taxon>Dikarya</taxon>
        <taxon>Basidiomycota</taxon>
        <taxon>Agaricomycotina</taxon>
        <taxon>Agaricomycetes</taxon>
        <taxon>Agaricomycetidae</taxon>
        <taxon>Agaricales</taxon>
        <taxon>Marasmiineae</taxon>
        <taxon>Physalacriaceae</taxon>
        <taxon>Armillaria</taxon>
    </lineage>
</organism>
<dbReference type="Proteomes" id="UP000219338">
    <property type="component" value="Unassembled WGS sequence"/>
</dbReference>